<keyword evidence="1" id="KW-0812">Transmembrane</keyword>
<gene>
    <name evidence="2" type="primary">LgM4147LRVhigh.20.00910.00030</name>
    <name evidence="2" type="ORF">BN36_2024790</name>
</gene>
<reference evidence="2" key="1">
    <citation type="submission" date="2012-08" db="EMBL/GenBank/DDBJ databases">
        <title>Comparative genomics of metastatic and non-metastatic Leishmania guyanensis provides insights into polygenic factors involved in Leishmania RNA virus infection.</title>
        <authorList>
            <person name="Smith D."/>
            <person name="Hertz-Fowler C."/>
            <person name="Martin R."/>
            <person name="Dickens N."/>
            <person name="Fasel N."/>
            <person name="Falquet L."/>
            <person name="Beverley S."/>
            <person name="Zangger H."/>
            <person name="Calderon-Copete S."/>
            <person name="Mottram J."/>
            <person name="Xenarios I."/>
        </authorList>
    </citation>
    <scope>NUCLEOTIDE SEQUENCE</scope>
    <source>
        <strain evidence="2">MHOM/BR/75/M4147/SSU:IR2SAT-LUC</strain>
    </source>
</reference>
<dbReference type="AlphaFoldDB" id="A0A1E1IX58"/>
<dbReference type="EMBL" id="CALQ01000744">
    <property type="protein sequence ID" value="CCM14979.1"/>
    <property type="molecule type" value="Genomic_DNA"/>
</dbReference>
<keyword evidence="1" id="KW-1133">Transmembrane helix</keyword>
<organism evidence="2">
    <name type="scientific">Leishmania guyanensis</name>
    <dbReference type="NCBI Taxonomy" id="5670"/>
    <lineage>
        <taxon>Eukaryota</taxon>
        <taxon>Discoba</taxon>
        <taxon>Euglenozoa</taxon>
        <taxon>Kinetoplastea</taxon>
        <taxon>Metakinetoplastina</taxon>
        <taxon>Trypanosomatida</taxon>
        <taxon>Trypanosomatidae</taxon>
        <taxon>Leishmaniinae</taxon>
        <taxon>Leishmania</taxon>
        <taxon>Leishmania guyanensis species complex</taxon>
    </lineage>
</organism>
<proteinExistence type="predicted"/>
<feature type="transmembrane region" description="Helical" evidence="1">
    <location>
        <begin position="403"/>
        <end position="421"/>
    </location>
</feature>
<evidence type="ECO:0000313" key="2">
    <source>
        <dbReference type="EMBL" id="CCM14979.1"/>
    </source>
</evidence>
<evidence type="ECO:0000256" key="1">
    <source>
        <dbReference type="SAM" id="Phobius"/>
    </source>
</evidence>
<name>A0A1E1IX58_LEIGU</name>
<keyword evidence="1" id="KW-0472">Membrane</keyword>
<accession>A0A1E1IX58</accession>
<sequence length="427" mass="47214">MMGLMPRGLTTHRPSVGVLPYRTPPLSGLYRMRYIPPPEVGTLSDHPRSQCNSEEADDGVSGPIAACGPTTDLLARADTSSAAARHVEVHTQLLRASSLMTGDIDLFSLYSVCEVEPVLCKCCTLQTQTTLNTCSYRLRQSYALQKRDSDPLLHGLVKESETCEGVPARLEAGTSSFIRSLQQGWYVFFFPISECGRLKDNLLVYVGDALIPGDVAEWNLANDGCLIPLKTAATAAALPGTVRKPPGCTTTAPASKSSSKTQQRWKSLFYYVVSPVPVHWGTRESTDVHLTISWRSTPAVYPVHRPKKKHLTLLYSYYCSPRAPDIFTCKAQFPSDTRLRLVSSPNCDTKVQLRSDVTEHSANVRVETMDGKPLELHRHTRDYTFVLQFFFGSDLGILEDTSIFAAAVVATVFLLLLWLLLTKDLVL</sequence>
<protein>
    <submittedName>
        <fullName evidence="2">Uncharacterized protein</fullName>
    </submittedName>
</protein>